<dbReference type="InterPro" id="IPR004875">
    <property type="entry name" value="DDE_SF_endonuclease_dom"/>
</dbReference>
<accession>A0AAV4EJG4</accession>
<protein>
    <submittedName>
        <fullName evidence="2">Tigger transposable element-derived protein</fullName>
    </submittedName>
</protein>
<dbReference type="EMBL" id="BMAT01000150">
    <property type="protein sequence ID" value="GFR60714.1"/>
    <property type="molecule type" value="Genomic_DNA"/>
</dbReference>
<comment type="caution">
    <text evidence="2">The sequence shown here is derived from an EMBL/GenBank/DDBJ whole genome shotgun (WGS) entry which is preliminary data.</text>
</comment>
<evidence type="ECO:0000313" key="2">
    <source>
        <dbReference type="EMBL" id="GFR60714.1"/>
    </source>
</evidence>
<keyword evidence="3" id="KW-1185">Reference proteome</keyword>
<evidence type="ECO:0000259" key="1">
    <source>
        <dbReference type="Pfam" id="PF03184"/>
    </source>
</evidence>
<dbReference type="AlphaFoldDB" id="A0AAV4EJG4"/>
<gene>
    <name evidence="2" type="ORF">ElyMa_000086600</name>
</gene>
<dbReference type="GO" id="GO:0003676">
    <property type="term" value="F:nucleic acid binding"/>
    <property type="evidence" value="ECO:0007669"/>
    <property type="project" value="InterPro"/>
</dbReference>
<feature type="domain" description="DDE-1" evidence="1">
    <location>
        <begin position="133"/>
        <end position="224"/>
    </location>
</feature>
<proteinExistence type="predicted"/>
<dbReference type="Proteomes" id="UP000762676">
    <property type="component" value="Unassembled WGS sequence"/>
</dbReference>
<evidence type="ECO:0000313" key="3">
    <source>
        <dbReference type="Proteomes" id="UP000762676"/>
    </source>
</evidence>
<dbReference type="Pfam" id="PF03184">
    <property type="entry name" value="DDE_1"/>
    <property type="match status" value="1"/>
</dbReference>
<reference evidence="2 3" key="1">
    <citation type="journal article" date="2021" name="Elife">
        <title>Chloroplast acquisition without the gene transfer in kleptoplastic sea slugs, Plakobranchus ocellatus.</title>
        <authorList>
            <person name="Maeda T."/>
            <person name="Takahashi S."/>
            <person name="Yoshida T."/>
            <person name="Shimamura S."/>
            <person name="Takaki Y."/>
            <person name="Nagai Y."/>
            <person name="Toyoda A."/>
            <person name="Suzuki Y."/>
            <person name="Arimoto A."/>
            <person name="Ishii H."/>
            <person name="Satoh N."/>
            <person name="Nishiyama T."/>
            <person name="Hasebe M."/>
            <person name="Maruyama T."/>
            <person name="Minagawa J."/>
            <person name="Obokata J."/>
            <person name="Shigenobu S."/>
        </authorList>
    </citation>
    <scope>NUCLEOTIDE SEQUENCE [LARGE SCALE GENOMIC DNA]</scope>
</reference>
<organism evidence="2 3">
    <name type="scientific">Elysia marginata</name>
    <dbReference type="NCBI Taxonomy" id="1093978"/>
    <lineage>
        <taxon>Eukaryota</taxon>
        <taxon>Metazoa</taxon>
        <taxon>Spiralia</taxon>
        <taxon>Lophotrochozoa</taxon>
        <taxon>Mollusca</taxon>
        <taxon>Gastropoda</taxon>
        <taxon>Heterobranchia</taxon>
        <taxon>Euthyneura</taxon>
        <taxon>Panpulmonata</taxon>
        <taxon>Sacoglossa</taxon>
        <taxon>Placobranchoidea</taxon>
        <taxon>Plakobranchidae</taxon>
        <taxon>Elysia</taxon>
    </lineage>
</organism>
<sequence length="243" mass="27209">MASFDWQMSFVARSGDRLTLRAAEPTSIASSLALIQFITSSMHKAMLVNRDFISNGKRETSNWVSSAYMCQFARSPCPLSVSSLCLGFFDCSCHQWSCRFVSHSPGPPAIVFPRKNYKDIFMQGDPEGGLGLANLSGWTNIELFLEVLKHFVKHARPTADHQVVLVMDNHESHVSLAARVYAKQNNVHIVTLTPHTSHKTQPLDICIRAFLETYFNLACHSWCLANPGRPISIYDMAALFRDA</sequence>
<name>A0AAV4EJG4_9GAST</name>